<organism evidence="1 2">
    <name type="scientific">Blautia obeum</name>
    <dbReference type="NCBI Taxonomy" id="40520"/>
    <lineage>
        <taxon>Bacteria</taxon>
        <taxon>Bacillati</taxon>
        <taxon>Bacillota</taxon>
        <taxon>Clostridia</taxon>
        <taxon>Lachnospirales</taxon>
        <taxon>Lachnospiraceae</taxon>
        <taxon>Blautia</taxon>
    </lineage>
</organism>
<dbReference type="EMBL" id="QSUZ01000017">
    <property type="protein sequence ID" value="RGN86610.1"/>
    <property type="molecule type" value="Genomic_DNA"/>
</dbReference>
<proteinExistence type="predicted"/>
<name>A0A3E5ECA4_9FIRM</name>
<protein>
    <submittedName>
        <fullName evidence="1">Uncharacterized protein</fullName>
    </submittedName>
</protein>
<gene>
    <name evidence="1" type="ORF">DXB38_11830</name>
</gene>
<reference evidence="1 2" key="1">
    <citation type="submission" date="2018-08" db="EMBL/GenBank/DDBJ databases">
        <title>A genome reference for cultivated species of the human gut microbiota.</title>
        <authorList>
            <person name="Zou Y."/>
            <person name="Xue W."/>
            <person name="Luo G."/>
        </authorList>
    </citation>
    <scope>NUCLEOTIDE SEQUENCE [LARGE SCALE GENOMIC DNA]</scope>
    <source>
        <strain evidence="1 2">OM03-6</strain>
    </source>
</reference>
<comment type="caution">
    <text evidence="1">The sequence shown here is derived from an EMBL/GenBank/DDBJ whole genome shotgun (WGS) entry which is preliminary data.</text>
</comment>
<accession>A0A3E5ECA4</accession>
<evidence type="ECO:0000313" key="2">
    <source>
        <dbReference type="Proteomes" id="UP000261105"/>
    </source>
</evidence>
<evidence type="ECO:0000313" key="1">
    <source>
        <dbReference type="EMBL" id="RGN86610.1"/>
    </source>
</evidence>
<sequence length="301" mass="34263">MNNEEKTGTINELYGGVQGIHNYVEIYYYQQAREIAAVTAIAMLRDNVPPADVRICIDNWYGVEIPEHAMKILEAEAKSDEEEEQLTGKRRTDLSPSSLHDRCCRIRKAKRMCECGVSPDIIHSVYPELSEEEIDNICSSVDSDNTGTEVDNLTLRQLQEVVATPLKTTVERVAYLRGRWDKAKKVVQDLYCNHGGNSHPVYDFFQDSEIKYEDIISWKMEAKQYLEQKAIEKRAKETALRLLRAGMDPAATQASIKEWFCVDLSDSAFEYLVGQVEIEKNFSKIADAIEGRPGNVNQKNE</sequence>
<dbReference type="Proteomes" id="UP000261105">
    <property type="component" value="Unassembled WGS sequence"/>
</dbReference>
<dbReference type="AlphaFoldDB" id="A0A3E5ECA4"/>